<dbReference type="InterPro" id="IPR027417">
    <property type="entry name" value="P-loop_NTPase"/>
</dbReference>
<proteinExistence type="predicted"/>
<dbReference type="SUPFAM" id="SSF52540">
    <property type="entry name" value="P-loop containing nucleoside triphosphate hydrolases"/>
    <property type="match status" value="1"/>
</dbReference>
<accession>A0A3G9JYM6</accession>
<reference evidence="2" key="1">
    <citation type="submission" date="2018-11" db="EMBL/GenBank/DDBJ databases">
        <title>Comparative genomics of Parolsenella catena and Libanicoccus massiliensis: Reclassification of Libanicoccus massiliensis as Parolsenella massiliensis comb. nov.</title>
        <authorList>
            <person name="Sakamoto M."/>
            <person name="Ikeyama N."/>
            <person name="Murakami T."/>
            <person name="Mori H."/>
            <person name="Yuki M."/>
            <person name="Ohkuma M."/>
        </authorList>
    </citation>
    <scope>NUCLEOTIDE SEQUENCE [LARGE SCALE GENOMIC DNA]</scope>
    <source>
        <strain evidence="2">JCM 31932</strain>
    </source>
</reference>
<keyword evidence="2" id="KW-1185">Reference proteome</keyword>
<dbReference type="EMBL" id="AP019367">
    <property type="protein sequence ID" value="BBH50611.1"/>
    <property type="molecule type" value="Genomic_DNA"/>
</dbReference>
<organism evidence="1 2">
    <name type="scientific">Parolsenella catena</name>
    <dbReference type="NCBI Taxonomy" id="2003188"/>
    <lineage>
        <taxon>Bacteria</taxon>
        <taxon>Bacillati</taxon>
        <taxon>Actinomycetota</taxon>
        <taxon>Coriobacteriia</taxon>
        <taxon>Coriobacteriales</taxon>
        <taxon>Atopobiaceae</taxon>
        <taxon>Parolsenella</taxon>
    </lineage>
</organism>
<dbReference type="KEGG" id="pcat:Pcatena_11980"/>
<gene>
    <name evidence="1" type="ORF">Pcatena_11980</name>
</gene>
<dbReference type="Proteomes" id="UP000273154">
    <property type="component" value="Chromosome"/>
</dbReference>
<dbReference type="AlphaFoldDB" id="A0A3G9JYM6"/>
<protein>
    <recommendedName>
        <fullName evidence="3">Translation initiation factor 2</fullName>
    </recommendedName>
</protein>
<evidence type="ECO:0000313" key="2">
    <source>
        <dbReference type="Proteomes" id="UP000273154"/>
    </source>
</evidence>
<evidence type="ECO:0008006" key="3">
    <source>
        <dbReference type="Google" id="ProtNLM"/>
    </source>
</evidence>
<dbReference type="GeneID" id="88849334"/>
<sequence>MLGSYHVKVTRRRGASFRFVVRRNLTVVRGDSGTGKTTLFEMIADHTRLGERSGVSIQCERECVALTDIDWKNQLSGLHDSIVFVDEGLEALGSDDFAREAKKSGNYFVIFSRNELCNLPYSVNEIYRIKTSGKYHSFVPLYKEGEGHRYSLSRALPRHDFDVLVTEDSRSGLRFYSNRFEGSDLRCESAKSNSGIMAWLLEHADEHVFVIADGAAFGPYADRVLKLQREHPANITVCLPESFEWLLLKAAIVGSRDAEAMLADPSSHIESSKYFSWERYFTDYLEGLTVGQPFAYGKDKLADAYMAEANASKVIALIACRNVR</sequence>
<dbReference type="RefSeq" id="WP_232619840.1">
    <property type="nucleotide sequence ID" value="NZ_AP019367.1"/>
</dbReference>
<evidence type="ECO:0000313" key="1">
    <source>
        <dbReference type="EMBL" id="BBH50611.1"/>
    </source>
</evidence>
<name>A0A3G9JYM6_9ACTN</name>